<dbReference type="OrthoDB" id="9902864at2759"/>
<proteinExistence type="predicted"/>
<protein>
    <submittedName>
        <fullName evidence="1">Uncharacterized protein</fullName>
    </submittedName>
</protein>
<dbReference type="AlphaFoldDB" id="A0A8T2KBZ0"/>
<dbReference type="Proteomes" id="UP000812440">
    <property type="component" value="Chromosome 1"/>
</dbReference>
<evidence type="ECO:0000313" key="2">
    <source>
        <dbReference type="Proteomes" id="UP000812440"/>
    </source>
</evidence>
<comment type="caution">
    <text evidence="1">The sequence shown here is derived from an EMBL/GenBank/DDBJ whole genome shotgun (WGS) entry which is preliminary data.</text>
</comment>
<evidence type="ECO:0000313" key="1">
    <source>
        <dbReference type="EMBL" id="KAG8453773.1"/>
    </source>
</evidence>
<accession>A0A8T2KBZ0</accession>
<gene>
    <name evidence="1" type="ORF">GDO86_000411</name>
</gene>
<keyword evidence="2" id="KW-1185">Reference proteome</keyword>
<dbReference type="SUPFAM" id="SSF56801">
    <property type="entry name" value="Acetyl-CoA synthetase-like"/>
    <property type="match status" value="1"/>
</dbReference>
<organism evidence="1 2">
    <name type="scientific">Hymenochirus boettgeri</name>
    <name type="common">Congo dwarf clawed frog</name>
    <dbReference type="NCBI Taxonomy" id="247094"/>
    <lineage>
        <taxon>Eukaryota</taxon>
        <taxon>Metazoa</taxon>
        <taxon>Chordata</taxon>
        <taxon>Craniata</taxon>
        <taxon>Vertebrata</taxon>
        <taxon>Euteleostomi</taxon>
        <taxon>Amphibia</taxon>
        <taxon>Batrachia</taxon>
        <taxon>Anura</taxon>
        <taxon>Pipoidea</taxon>
        <taxon>Pipidae</taxon>
        <taxon>Pipinae</taxon>
        <taxon>Hymenochirus</taxon>
    </lineage>
</organism>
<dbReference type="EMBL" id="JAACNH010000001">
    <property type="protein sequence ID" value="KAG8453773.1"/>
    <property type="molecule type" value="Genomic_DNA"/>
</dbReference>
<name>A0A8T2KBZ0_9PIPI</name>
<reference evidence="1" key="1">
    <citation type="thesis" date="2020" institute="ProQuest LLC" country="789 East Eisenhower Parkway, Ann Arbor, MI, USA">
        <title>Comparative Genomics and Chromosome Evolution.</title>
        <authorList>
            <person name="Mudd A.B."/>
        </authorList>
    </citation>
    <scope>NUCLEOTIDE SEQUENCE</scope>
    <source>
        <strain evidence="1">Female2</strain>
        <tissue evidence="1">Blood</tissue>
    </source>
</reference>
<sequence>MVSTLHDMVLQAATKYAHENAVCFHASQEPAVFYTYKNMMKLADELAVFLKLYCSNGESCKIGLYCNPGINLPSYIMG</sequence>